<evidence type="ECO:0000256" key="6">
    <source>
        <dbReference type="SAM" id="Phobius"/>
    </source>
</evidence>
<evidence type="ECO:0000259" key="7">
    <source>
        <dbReference type="PROSITE" id="PS51225"/>
    </source>
</evidence>
<dbReference type="PANTHER" id="PTHR22776:SF49">
    <property type="entry name" value="MARVEL DOMAIN-CONTAINING PROTEIN"/>
    <property type="match status" value="1"/>
</dbReference>
<keyword evidence="2 5" id="KW-0812">Transmembrane</keyword>
<feature type="transmembrane region" description="Helical" evidence="6">
    <location>
        <begin position="228"/>
        <end position="248"/>
    </location>
</feature>
<name>A0AAD9QU67_ACRCE</name>
<evidence type="ECO:0000256" key="1">
    <source>
        <dbReference type="ARBA" id="ARBA00004141"/>
    </source>
</evidence>
<dbReference type="AlphaFoldDB" id="A0AAD9QU67"/>
<dbReference type="PANTHER" id="PTHR22776">
    <property type="entry name" value="MARVEL-CONTAINING POTENTIAL LIPID RAFT-ASSOCIATED PROTEIN"/>
    <property type="match status" value="1"/>
</dbReference>
<keyword evidence="4 5" id="KW-0472">Membrane</keyword>
<dbReference type="InterPro" id="IPR008253">
    <property type="entry name" value="Marvel"/>
</dbReference>
<accession>A0AAD9QU67</accession>
<dbReference type="Proteomes" id="UP001249851">
    <property type="component" value="Unassembled WGS sequence"/>
</dbReference>
<gene>
    <name evidence="8" type="ORF">P5673_008407</name>
</gene>
<dbReference type="GO" id="GO:0016020">
    <property type="term" value="C:membrane"/>
    <property type="evidence" value="ECO:0007669"/>
    <property type="project" value="UniProtKB-SubCell"/>
</dbReference>
<feature type="transmembrane region" description="Helical" evidence="6">
    <location>
        <begin position="323"/>
        <end position="345"/>
    </location>
</feature>
<organism evidence="8 9">
    <name type="scientific">Acropora cervicornis</name>
    <name type="common">Staghorn coral</name>
    <dbReference type="NCBI Taxonomy" id="6130"/>
    <lineage>
        <taxon>Eukaryota</taxon>
        <taxon>Metazoa</taxon>
        <taxon>Cnidaria</taxon>
        <taxon>Anthozoa</taxon>
        <taxon>Hexacorallia</taxon>
        <taxon>Scleractinia</taxon>
        <taxon>Astrocoeniina</taxon>
        <taxon>Acroporidae</taxon>
        <taxon>Acropora</taxon>
    </lineage>
</organism>
<feature type="domain" description="MARVEL" evidence="7">
    <location>
        <begin position="218"/>
        <end position="347"/>
    </location>
</feature>
<evidence type="ECO:0000256" key="2">
    <source>
        <dbReference type="ARBA" id="ARBA00022692"/>
    </source>
</evidence>
<comment type="caution">
    <text evidence="8">The sequence shown here is derived from an EMBL/GenBank/DDBJ whole genome shotgun (WGS) entry which is preliminary data.</text>
</comment>
<dbReference type="EMBL" id="JARQWQ010000014">
    <property type="protein sequence ID" value="KAK2567569.1"/>
    <property type="molecule type" value="Genomic_DNA"/>
</dbReference>
<feature type="transmembrane region" description="Helical" evidence="6">
    <location>
        <begin position="60"/>
        <end position="78"/>
    </location>
</feature>
<evidence type="ECO:0000313" key="8">
    <source>
        <dbReference type="EMBL" id="KAK2567569.1"/>
    </source>
</evidence>
<feature type="transmembrane region" description="Helical" evidence="6">
    <location>
        <begin position="289"/>
        <end position="311"/>
    </location>
</feature>
<dbReference type="InterPro" id="IPR050578">
    <property type="entry name" value="MARVEL-CKLF_proteins"/>
</dbReference>
<keyword evidence="3 6" id="KW-1133">Transmembrane helix</keyword>
<reference evidence="8" key="2">
    <citation type="journal article" date="2023" name="Science">
        <title>Genomic signatures of disease resistance in endangered staghorn corals.</title>
        <authorList>
            <person name="Vollmer S.V."/>
            <person name="Selwyn J.D."/>
            <person name="Despard B.A."/>
            <person name="Roesel C.L."/>
        </authorList>
    </citation>
    <scope>NUCLEOTIDE SEQUENCE</scope>
    <source>
        <strain evidence="8">K2</strain>
    </source>
</reference>
<feature type="transmembrane region" description="Helical" evidence="6">
    <location>
        <begin position="131"/>
        <end position="151"/>
    </location>
</feature>
<keyword evidence="9" id="KW-1185">Reference proteome</keyword>
<evidence type="ECO:0000256" key="4">
    <source>
        <dbReference type="ARBA" id="ARBA00023136"/>
    </source>
</evidence>
<feature type="transmembrane region" description="Helical" evidence="6">
    <location>
        <begin position="254"/>
        <end position="277"/>
    </location>
</feature>
<dbReference type="Pfam" id="PF01284">
    <property type="entry name" value="MARVEL"/>
    <property type="match status" value="1"/>
</dbReference>
<reference evidence="8" key="1">
    <citation type="journal article" date="2023" name="G3 (Bethesda)">
        <title>Whole genome assembly and annotation of the endangered Caribbean coral Acropora cervicornis.</title>
        <authorList>
            <person name="Selwyn J.D."/>
            <person name="Vollmer S.V."/>
        </authorList>
    </citation>
    <scope>NUCLEOTIDE SEQUENCE</scope>
    <source>
        <strain evidence="8">K2</strain>
    </source>
</reference>
<proteinExistence type="predicted"/>
<protein>
    <recommendedName>
        <fullName evidence="7">MARVEL domain-containing protein</fullName>
    </recommendedName>
</protein>
<dbReference type="PROSITE" id="PS51225">
    <property type="entry name" value="MARVEL"/>
    <property type="match status" value="1"/>
</dbReference>
<sequence length="369" mass="41830">MADENGTTNTEEPPPRSCCDMLWIVTTMEGWLKLVEAIMTLLTFSILASHPISYRDELEYLIFVATTTFIFVVLHIVLRITHLFEKLPSPLTHPLIAMTGENGTVNTEESPPRRCCDTQWIVTTKEGWLKLVEAIMTLLTFSILASHPISYRAEYEYLIFVATTTFVFVVLHIVLRITHLFEKLPSPLTHPSIAMAGENGTMSTEEPPARRCCDTQWTVTTKEGWLKLVEAIITLLTFSILASHPISYRAEYEYLIFVATTTFIFVVLHIVLRITHLFEKLPSPLTHPLIGLVGCFSASLALLVGSAIPFARGEEYRQSSLKSSGICGFISTALFFFEGVYYIFLYRRLSRRGRKAERKEDLLQPPEKV</sequence>
<evidence type="ECO:0000256" key="3">
    <source>
        <dbReference type="ARBA" id="ARBA00022989"/>
    </source>
</evidence>
<comment type="subcellular location">
    <subcellularLocation>
        <location evidence="1">Membrane</location>
        <topology evidence="1">Multi-pass membrane protein</topology>
    </subcellularLocation>
</comment>
<feature type="transmembrane region" description="Helical" evidence="6">
    <location>
        <begin position="31"/>
        <end position="48"/>
    </location>
</feature>
<evidence type="ECO:0000313" key="9">
    <source>
        <dbReference type="Proteomes" id="UP001249851"/>
    </source>
</evidence>
<feature type="transmembrane region" description="Helical" evidence="6">
    <location>
        <begin position="157"/>
        <end position="175"/>
    </location>
</feature>
<evidence type="ECO:0000256" key="5">
    <source>
        <dbReference type="PROSITE-ProRule" id="PRU00581"/>
    </source>
</evidence>